<reference evidence="2" key="1">
    <citation type="submission" date="2009-11" db="EMBL/GenBank/DDBJ databases">
        <authorList>
            <consortium name="The Broad Institute Genome Sequencing Platform"/>
            <person name="Ward D."/>
            <person name="Feldgarden M."/>
            <person name="Earl A."/>
            <person name="Young S.K."/>
            <person name="Zeng Q."/>
            <person name="Koehrsen M."/>
            <person name="Alvarado L."/>
            <person name="Berlin A."/>
            <person name="Bochicchio J."/>
            <person name="Borenstein D."/>
            <person name="Chapman S.B."/>
            <person name="Chen Z."/>
            <person name="Engels R."/>
            <person name="Freedman E."/>
            <person name="Gellesch M."/>
            <person name="Goldberg J."/>
            <person name="Griggs A."/>
            <person name="Gujja S."/>
            <person name="Heilman E."/>
            <person name="Heiman D."/>
            <person name="Hepburn T."/>
            <person name="Howarth C."/>
            <person name="Jen D."/>
            <person name="Larson L."/>
            <person name="Lewis B."/>
            <person name="Mehta T."/>
            <person name="Park D."/>
            <person name="Pearson M."/>
            <person name="Roberts A."/>
            <person name="Saif S."/>
            <person name="Shea T."/>
            <person name="Shenoy N."/>
            <person name="Sisk P."/>
            <person name="Stolte C."/>
            <person name="Sykes S."/>
            <person name="Thomson T."/>
            <person name="Walk T."/>
            <person name="White J."/>
            <person name="Yandava C."/>
            <person name="Izard J."/>
            <person name="Baranova O.V."/>
            <person name="Blanton J.M."/>
            <person name="Tanner A.C."/>
            <person name="Dewhirst F.E."/>
            <person name="Haas B."/>
            <person name="Nusbaum C."/>
            <person name="Birren B."/>
        </authorList>
    </citation>
    <scope>NUCLEOTIDE SEQUENCE [LARGE SCALE GENOMIC DNA]</scope>
    <source>
        <strain evidence="2">1-1 BBBD Race 1</strain>
    </source>
</reference>
<dbReference type="VEuPathDB" id="FungiDB:PTTG_08919"/>
<organism evidence="2">
    <name type="scientific">Puccinia triticina (isolate 1-1 / race 1 (BBBD))</name>
    <name type="common">Brown leaf rust fungus</name>
    <dbReference type="NCBI Taxonomy" id="630390"/>
    <lineage>
        <taxon>Eukaryota</taxon>
        <taxon>Fungi</taxon>
        <taxon>Dikarya</taxon>
        <taxon>Basidiomycota</taxon>
        <taxon>Pucciniomycotina</taxon>
        <taxon>Pucciniomycetes</taxon>
        <taxon>Pucciniales</taxon>
        <taxon>Pucciniaceae</taxon>
        <taxon>Puccinia</taxon>
    </lineage>
</organism>
<protein>
    <submittedName>
        <fullName evidence="2 3">Uncharacterized protein</fullName>
    </submittedName>
</protein>
<dbReference type="OrthoDB" id="2690433at2759"/>
<dbReference type="AlphaFoldDB" id="A0A180G6R1"/>
<reference evidence="3 4" key="3">
    <citation type="journal article" date="2017" name="G3 (Bethesda)">
        <title>Comparative analysis highlights variable genome content of wheat rusts and divergence of the mating loci.</title>
        <authorList>
            <person name="Cuomo C.A."/>
            <person name="Bakkeren G."/>
            <person name="Khalil H.B."/>
            <person name="Panwar V."/>
            <person name="Joly D."/>
            <person name="Linning R."/>
            <person name="Sakthikumar S."/>
            <person name="Song X."/>
            <person name="Adiconis X."/>
            <person name="Fan L."/>
            <person name="Goldberg J.M."/>
            <person name="Levin J.Z."/>
            <person name="Young S."/>
            <person name="Zeng Q."/>
            <person name="Anikster Y."/>
            <person name="Bruce M."/>
            <person name="Wang M."/>
            <person name="Yin C."/>
            <person name="McCallum B."/>
            <person name="Szabo L.J."/>
            <person name="Hulbert S."/>
            <person name="Chen X."/>
            <person name="Fellers J.P."/>
        </authorList>
    </citation>
    <scope>NUCLEOTIDE SEQUENCE</scope>
    <source>
        <strain evidence="4">Isolate 1-1 / race 1 (BBBD)</strain>
        <strain evidence="3">isolate 1-1 / race 1 (BBBD)</strain>
    </source>
</reference>
<dbReference type="Proteomes" id="UP000005240">
    <property type="component" value="Unassembled WGS sequence"/>
</dbReference>
<name>A0A180G6R1_PUCT1</name>
<proteinExistence type="predicted"/>
<evidence type="ECO:0000313" key="3">
    <source>
        <dbReference type="EnsemblFungi" id="PTTG_08919-t43_1-p1"/>
    </source>
</evidence>
<accession>A0A180G6R1</accession>
<keyword evidence="4" id="KW-1185">Reference proteome</keyword>
<feature type="compositionally biased region" description="Low complexity" evidence="1">
    <location>
        <begin position="21"/>
        <end position="34"/>
    </location>
</feature>
<dbReference type="EnsemblFungi" id="PTTG_08919-t43_1">
    <property type="protein sequence ID" value="PTTG_08919-t43_1-p1"/>
    <property type="gene ID" value="PTTG_08919"/>
</dbReference>
<reference evidence="3" key="4">
    <citation type="submission" date="2025-05" db="UniProtKB">
        <authorList>
            <consortium name="EnsemblFungi"/>
        </authorList>
    </citation>
    <scope>IDENTIFICATION</scope>
    <source>
        <strain evidence="3">isolate 1-1 / race 1 (BBBD)</strain>
    </source>
</reference>
<evidence type="ECO:0000256" key="1">
    <source>
        <dbReference type="SAM" id="MobiDB-lite"/>
    </source>
</evidence>
<reference evidence="2" key="2">
    <citation type="submission" date="2016-05" db="EMBL/GenBank/DDBJ databases">
        <title>Comparative analysis highlights variable genome content of wheat rusts and divergence of the mating loci.</title>
        <authorList>
            <person name="Cuomo C.A."/>
            <person name="Bakkeren G."/>
            <person name="Szabo L."/>
            <person name="Khalil H."/>
            <person name="Joly D."/>
            <person name="Goldberg J."/>
            <person name="Young S."/>
            <person name="Zeng Q."/>
            <person name="Fellers J."/>
        </authorList>
    </citation>
    <scope>NUCLEOTIDE SEQUENCE [LARGE SCALE GENOMIC DNA]</scope>
    <source>
        <strain evidence="2">1-1 BBBD Race 1</strain>
    </source>
</reference>
<sequence>MDAESELFERSPAATSPDPVSKAPAAPIPAAKSGPPQPKVRFERGIAKEHPNAVDGVLKKISDLSVPNLTVSEIFAISPAVADSMKKWVSRRRVEVGVGEFRVLSGTLMEESPDQAD</sequence>
<evidence type="ECO:0000313" key="2">
    <source>
        <dbReference type="EMBL" id="OAV88022.1"/>
    </source>
</evidence>
<gene>
    <name evidence="2" type="ORF">PTTG_08919</name>
</gene>
<evidence type="ECO:0000313" key="4">
    <source>
        <dbReference type="Proteomes" id="UP000005240"/>
    </source>
</evidence>
<dbReference type="EMBL" id="ADAS02000223">
    <property type="protein sequence ID" value="OAV88022.1"/>
    <property type="molecule type" value="Genomic_DNA"/>
</dbReference>
<feature type="region of interest" description="Disordered" evidence="1">
    <location>
        <begin position="1"/>
        <end position="40"/>
    </location>
</feature>